<feature type="non-terminal residue" evidence="1">
    <location>
        <position position="1"/>
    </location>
</feature>
<evidence type="ECO:0000313" key="1">
    <source>
        <dbReference type="EMBL" id="KAJ9592378.1"/>
    </source>
</evidence>
<name>A0AAD8EJC2_DIPPU</name>
<gene>
    <name evidence="1" type="ORF">L9F63_015946</name>
</gene>
<feature type="non-terminal residue" evidence="1">
    <location>
        <position position="188"/>
    </location>
</feature>
<organism evidence="1 2">
    <name type="scientific">Diploptera punctata</name>
    <name type="common">Pacific beetle cockroach</name>
    <dbReference type="NCBI Taxonomy" id="6984"/>
    <lineage>
        <taxon>Eukaryota</taxon>
        <taxon>Metazoa</taxon>
        <taxon>Ecdysozoa</taxon>
        <taxon>Arthropoda</taxon>
        <taxon>Hexapoda</taxon>
        <taxon>Insecta</taxon>
        <taxon>Pterygota</taxon>
        <taxon>Neoptera</taxon>
        <taxon>Polyneoptera</taxon>
        <taxon>Dictyoptera</taxon>
        <taxon>Blattodea</taxon>
        <taxon>Blaberoidea</taxon>
        <taxon>Blaberidae</taxon>
        <taxon>Diplopterinae</taxon>
        <taxon>Diploptera</taxon>
    </lineage>
</organism>
<sequence length="188" mass="21907">MPSFGFRTSFKRLKTWKLLEWQPCAYQYLLEDILVSGNYIITKLQPKVTSQERVKLENGKGTGRKRHRMPNTWKRNIAKKKRSSKELPKLPECEHGGPFKCRELTMQDIQTELIQVVFLLRIANSEEITISFDCQKNQSGCLQMAVGDRIKTRGTLVSAEHRNVEKVPIGVPINKNKICDFYHEYFFV</sequence>
<reference evidence="1" key="1">
    <citation type="journal article" date="2023" name="IScience">
        <title>Live-bearing cockroach genome reveals convergent evolutionary mechanisms linked to viviparity in insects and beyond.</title>
        <authorList>
            <person name="Fouks B."/>
            <person name="Harrison M.C."/>
            <person name="Mikhailova A.A."/>
            <person name="Marchal E."/>
            <person name="English S."/>
            <person name="Carruthers M."/>
            <person name="Jennings E.C."/>
            <person name="Chiamaka E.L."/>
            <person name="Frigard R.A."/>
            <person name="Pippel M."/>
            <person name="Attardo G.M."/>
            <person name="Benoit J.B."/>
            <person name="Bornberg-Bauer E."/>
            <person name="Tobe S.S."/>
        </authorList>
    </citation>
    <scope>NUCLEOTIDE SEQUENCE</scope>
    <source>
        <strain evidence="1">Stay&amp;Tobe</strain>
    </source>
</reference>
<proteinExistence type="predicted"/>
<dbReference type="Proteomes" id="UP001233999">
    <property type="component" value="Unassembled WGS sequence"/>
</dbReference>
<accession>A0AAD8EJC2</accession>
<comment type="caution">
    <text evidence="1">The sequence shown here is derived from an EMBL/GenBank/DDBJ whole genome shotgun (WGS) entry which is preliminary data.</text>
</comment>
<keyword evidence="2" id="KW-1185">Reference proteome</keyword>
<dbReference type="AlphaFoldDB" id="A0AAD8EJC2"/>
<protein>
    <submittedName>
        <fullName evidence="1">Uncharacterized protein</fullName>
    </submittedName>
</protein>
<dbReference type="EMBL" id="JASPKZ010003837">
    <property type="protein sequence ID" value="KAJ9592378.1"/>
    <property type="molecule type" value="Genomic_DNA"/>
</dbReference>
<reference evidence="1" key="2">
    <citation type="submission" date="2023-05" db="EMBL/GenBank/DDBJ databases">
        <authorList>
            <person name="Fouks B."/>
        </authorList>
    </citation>
    <scope>NUCLEOTIDE SEQUENCE</scope>
    <source>
        <strain evidence="1">Stay&amp;Tobe</strain>
        <tissue evidence="1">Testes</tissue>
    </source>
</reference>
<evidence type="ECO:0000313" key="2">
    <source>
        <dbReference type="Proteomes" id="UP001233999"/>
    </source>
</evidence>